<keyword evidence="5 16" id="KW-0732">Signal</keyword>
<evidence type="ECO:0000256" key="8">
    <source>
        <dbReference type="ARBA" id="ARBA00023136"/>
    </source>
</evidence>
<protein>
    <recommendedName>
        <fullName evidence="22">CUB domain-containing protein</fullName>
    </recommendedName>
</protein>
<dbReference type="SMART" id="SM00612">
    <property type="entry name" value="Kelch"/>
    <property type="match status" value="2"/>
</dbReference>
<dbReference type="GO" id="GO:0016020">
    <property type="term" value="C:membrane"/>
    <property type="evidence" value="ECO:0007669"/>
    <property type="project" value="UniProtKB-SubCell"/>
</dbReference>
<evidence type="ECO:0000256" key="9">
    <source>
        <dbReference type="ARBA" id="ARBA00023157"/>
    </source>
</evidence>
<keyword evidence="9 12" id="KW-1015">Disulfide bond</keyword>
<dbReference type="PROSITE" id="PS50026">
    <property type="entry name" value="EGF_3"/>
    <property type="match status" value="1"/>
</dbReference>
<comment type="caution">
    <text evidence="12">Lacks conserved residue(s) required for the propagation of feature annotation.</text>
</comment>
<feature type="disulfide bond" evidence="13">
    <location>
        <begin position="910"/>
        <end position="919"/>
    </location>
</feature>
<feature type="domain" description="EGF-like" evidence="18">
    <location>
        <begin position="207"/>
        <end position="240"/>
    </location>
</feature>
<dbReference type="InterPro" id="IPR035914">
    <property type="entry name" value="Sperma_CUB_dom_sf"/>
</dbReference>
<comment type="subcellular location">
    <subcellularLocation>
        <location evidence="1">Membrane</location>
        <topology evidence="1">Single-pass membrane protein</topology>
    </subcellularLocation>
</comment>
<dbReference type="HOGENOM" id="CLU_003930_0_0_1"/>
<evidence type="ECO:0000256" key="13">
    <source>
        <dbReference type="PROSITE-ProRule" id="PRU00460"/>
    </source>
</evidence>
<feature type="signal peptide" evidence="16">
    <location>
        <begin position="1"/>
        <end position="22"/>
    </location>
</feature>
<feature type="disulfide bond" evidence="12">
    <location>
        <begin position="230"/>
        <end position="239"/>
    </location>
</feature>
<feature type="chain" id="PRO_5004581227" description="CUB domain-containing protein" evidence="16">
    <location>
        <begin position="23"/>
        <end position="1248"/>
    </location>
</feature>
<dbReference type="AlphaFoldDB" id="T1KBT2"/>
<keyword evidence="10" id="KW-0325">Glycoprotein</keyword>
<keyword evidence="6" id="KW-0677">Repeat</keyword>
<keyword evidence="2" id="KW-0880">Kelch repeat</keyword>
<feature type="disulfide bond" evidence="13">
    <location>
        <begin position="922"/>
        <end position="936"/>
    </location>
</feature>
<dbReference type="InterPro" id="IPR000859">
    <property type="entry name" value="CUB_dom"/>
</dbReference>
<evidence type="ECO:0000259" key="18">
    <source>
        <dbReference type="PROSITE" id="PS50026"/>
    </source>
</evidence>
<dbReference type="PROSITE" id="PS50027">
    <property type="entry name" value="EGF_LAM_2"/>
    <property type="match status" value="1"/>
</dbReference>
<reference evidence="21" key="1">
    <citation type="submission" date="2011-08" db="EMBL/GenBank/DDBJ databases">
        <authorList>
            <person name="Rombauts S."/>
        </authorList>
    </citation>
    <scope>NUCLEOTIDE SEQUENCE</scope>
    <source>
        <strain evidence="21">London</strain>
    </source>
</reference>
<name>T1KBT2_TETUR</name>
<dbReference type="Proteomes" id="UP000015104">
    <property type="component" value="Unassembled WGS sequence"/>
</dbReference>
<evidence type="ECO:0000256" key="14">
    <source>
        <dbReference type="SAM" id="MobiDB-lite"/>
    </source>
</evidence>
<organism evidence="20 21">
    <name type="scientific">Tetranychus urticae</name>
    <name type="common">Two-spotted spider mite</name>
    <dbReference type="NCBI Taxonomy" id="32264"/>
    <lineage>
        <taxon>Eukaryota</taxon>
        <taxon>Metazoa</taxon>
        <taxon>Ecdysozoa</taxon>
        <taxon>Arthropoda</taxon>
        <taxon>Chelicerata</taxon>
        <taxon>Arachnida</taxon>
        <taxon>Acari</taxon>
        <taxon>Acariformes</taxon>
        <taxon>Trombidiformes</taxon>
        <taxon>Prostigmata</taxon>
        <taxon>Eleutherengona</taxon>
        <taxon>Raphignathae</taxon>
        <taxon>Tetranychoidea</taxon>
        <taxon>Tetranychidae</taxon>
        <taxon>Tetranychus</taxon>
    </lineage>
</organism>
<dbReference type="InterPro" id="IPR056737">
    <property type="entry name" value="Beta-prop_ATRN-MKLN-like"/>
</dbReference>
<evidence type="ECO:0000256" key="15">
    <source>
        <dbReference type="SAM" id="Phobius"/>
    </source>
</evidence>
<evidence type="ECO:0000256" key="10">
    <source>
        <dbReference type="ARBA" id="ARBA00023180"/>
    </source>
</evidence>
<dbReference type="InterPro" id="IPR002049">
    <property type="entry name" value="LE_dom"/>
</dbReference>
<evidence type="ECO:0008006" key="22">
    <source>
        <dbReference type="Google" id="ProtNLM"/>
    </source>
</evidence>
<keyword evidence="3 12" id="KW-0245">EGF-like domain</keyword>
<dbReference type="EMBL" id="CAEY01001955">
    <property type="status" value="NOT_ANNOTATED_CDS"/>
    <property type="molecule type" value="Genomic_DNA"/>
</dbReference>
<dbReference type="Pfam" id="PF01437">
    <property type="entry name" value="PSI"/>
    <property type="match status" value="1"/>
</dbReference>
<evidence type="ECO:0000313" key="21">
    <source>
        <dbReference type="Proteomes" id="UP000015104"/>
    </source>
</evidence>
<dbReference type="EnsemblMetazoa" id="tetur08g05190.1">
    <property type="protein sequence ID" value="tetur08g05190.1"/>
    <property type="gene ID" value="tetur08g05190"/>
</dbReference>
<dbReference type="InterPro" id="IPR006652">
    <property type="entry name" value="Kelch_1"/>
</dbReference>
<keyword evidence="8 15" id="KW-0472">Membrane</keyword>
<dbReference type="InterPro" id="IPR056732">
    <property type="entry name" value="GBD_ATRN"/>
</dbReference>
<dbReference type="PANTHER" id="PTHR46376">
    <property type="entry name" value="LEUCINE-ZIPPER-LIKE TRANSCRIPTIONAL REGULATOR 1"/>
    <property type="match status" value="1"/>
</dbReference>
<dbReference type="SMART" id="SM00042">
    <property type="entry name" value="CUB"/>
    <property type="match status" value="1"/>
</dbReference>
<evidence type="ECO:0000256" key="3">
    <source>
        <dbReference type="ARBA" id="ARBA00022536"/>
    </source>
</evidence>
<dbReference type="SUPFAM" id="SSF50965">
    <property type="entry name" value="Galactose oxidase, central domain"/>
    <property type="match status" value="1"/>
</dbReference>
<dbReference type="Pfam" id="PF00053">
    <property type="entry name" value="EGF_laminin"/>
    <property type="match status" value="2"/>
</dbReference>
<dbReference type="InterPro" id="IPR056863">
    <property type="entry name" value="LMN_ATRN_NET-like_EGF"/>
</dbReference>
<evidence type="ECO:0000256" key="5">
    <source>
        <dbReference type="ARBA" id="ARBA00022729"/>
    </source>
</evidence>
<dbReference type="GO" id="GO:0005794">
    <property type="term" value="C:Golgi apparatus"/>
    <property type="evidence" value="ECO:0007669"/>
    <property type="project" value="TreeGrafter"/>
</dbReference>
<evidence type="ECO:0000256" key="1">
    <source>
        <dbReference type="ARBA" id="ARBA00004167"/>
    </source>
</evidence>
<dbReference type="PROSITE" id="PS00022">
    <property type="entry name" value="EGF_1"/>
    <property type="match status" value="1"/>
</dbReference>
<dbReference type="InterPro" id="IPR002165">
    <property type="entry name" value="Plexin_repeat"/>
</dbReference>
<dbReference type="SMART" id="SM00180">
    <property type="entry name" value="EGF_Lam"/>
    <property type="match status" value="2"/>
</dbReference>
<evidence type="ECO:0000256" key="6">
    <source>
        <dbReference type="ARBA" id="ARBA00022737"/>
    </source>
</evidence>
<dbReference type="Pfam" id="PF24981">
    <property type="entry name" value="Beta-prop_ATRN-LZTR1"/>
    <property type="match status" value="1"/>
</dbReference>
<accession>T1KBT2</accession>
<evidence type="ECO:0000259" key="17">
    <source>
        <dbReference type="PROSITE" id="PS01180"/>
    </source>
</evidence>
<feature type="transmembrane region" description="Helical" evidence="15">
    <location>
        <begin position="1101"/>
        <end position="1125"/>
    </location>
</feature>
<feature type="domain" description="Laminin EGF-like" evidence="19">
    <location>
        <begin position="892"/>
        <end position="938"/>
    </location>
</feature>
<dbReference type="SUPFAM" id="SSF57196">
    <property type="entry name" value="EGF/Laminin"/>
    <property type="match status" value="1"/>
</dbReference>
<dbReference type="InterPro" id="IPR011043">
    <property type="entry name" value="Gal_Oxase/kelch_b-propeller"/>
</dbReference>
<dbReference type="PROSITE" id="PS01248">
    <property type="entry name" value="EGF_LAM_1"/>
    <property type="match status" value="1"/>
</dbReference>
<dbReference type="SMART" id="SM00423">
    <property type="entry name" value="PSI"/>
    <property type="match status" value="3"/>
</dbReference>
<dbReference type="PROSITE" id="PS01180">
    <property type="entry name" value="CUB"/>
    <property type="match status" value="1"/>
</dbReference>
<dbReference type="InterPro" id="IPR051568">
    <property type="entry name" value="LZTR1/Attractin"/>
</dbReference>
<dbReference type="InterPro" id="IPR015915">
    <property type="entry name" value="Kelch-typ_b-propeller"/>
</dbReference>
<reference evidence="20" key="2">
    <citation type="submission" date="2015-06" db="UniProtKB">
        <authorList>
            <consortium name="EnsemblMetazoa"/>
        </authorList>
    </citation>
    <scope>IDENTIFICATION</scope>
</reference>
<feature type="disulfide bond" evidence="12">
    <location>
        <begin position="211"/>
        <end position="221"/>
    </location>
</feature>
<evidence type="ECO:0000256" key="11">
    <source>
        <dbReference type="ARBA" id="ARBA00023292"/>
    </source>
</evidence>
<dbReference type="CDD" id="cd00041">
    <property type="entry name" value="CUB"/>
    <property type="match status" value="1"/>
</dbReference>
<feature type="region of interest" description="Disordered" evidence="14">
    <location>
        <begin position="712"/>
        <end position="738"/>
    </location>
</feature>
<dbReference type="OrthoDB" id="9998912at2759"/>
<dbReference type="OMA" id="MNGCPSD"/>
<dbReference type="Gene3D" id="2.10.25.10">
    <property type="entry name" value="Laminin"/>
    <property type="match status" value="2"/>
</dbReference>
<dbReference type="PANTHER" id="PTHR46376:SF2">
    <property type="entry name" value="DISTRACTED, ISOFORM B"/>
    <property type="match status" value="1"/>
</dbReference>
<feature type="domain" description="CUB" evidence="17">
    <location>
        <begin position="61"/>
        <end position="178"/>
    </location>
</feature>
<proteinExistence type="predicted"/>
<gene>
    <name evidence="20" type="primary">107362346</name>
</gene>
<keyword evidence="4 15" id="KW-0812">Transmembrane</keyword>
<dbReference type="InterPro" id="IPR016201">
    <property type="entry name" value="PSI"/>
</dbReference>
<dbReference type="Pfam" id="PF24972">
    <property type="entry name" value="GBD_ATRN"/>
    <property type="match status" value="1"/>
</dbReference>
<evidence type="ECO:0000259" key="19">
    <source>
        <dbReference type="PROSITE" id="PS50027"/>
    </source>
</evidence>
<dbReference type="STRING" id="32264.T1KBT2"/>
<evidence type="ECO:0000256" key="2">
    <source>
        <dbReference type="ARBA" id="ARBA00022441"/>
    </source>
</evidence>
<dbReference type="InterPro" id="IPR000742">
    <property type="entry name" value="EGF"/>
</dbReference>
<keyword evidence="7 15" id="KW-1133">Transmembrane helix</keyword>
<dbReference type="Gene3D" id="2.60.120.290">
    <property type="entry name" value="Spermadhesin, CUB domain"/>
    <property type="match status" value="1"/>
</dbReference>
<dbReference type="SUPFAM" id="SSF49854">
    <property type="entry name" value="Spermadhesin, CUB domain"/>
    <property type="match status" value="1"/>
</dbReference>
<keyword evidence="11 13" id="KW-0424">Laminin EGF-like domain</keyword>
<keyword evidence="21" id="KW-1185">Reference proteome</keyword>
<evidence type="ECO:0000256" key="7">
    <source>
        <dbReference type="ARBA" id="ARBA00022989"/>
    </source>
</evidence>
<evidence type="ECO:0000256" key="12">
    <source>
        <dbReference type="PROSITE-ProRule" id="PRU00076"/>
    </source>
</evidence>
<dbReference type="eggNOG" id="KOG1388">
    <property type="taxonomic scope" value="Eukaryota"/>
</dbReference>
<evidence type="ECO:0000256" key="4">
    <source>
        <dbReference type="ARBA" id="ARBA00022692"/>
    </source>
</evidence>
<dbReference type="KEGG" id="tut:107362346"/>
<dbReference type="SMART" id="SM00181">
    <property type="entry name" value="EGF"/>
    <property type="match status" value="5"/>
</dbReference>
<dbReference type="Gene3D" id="2.120.10.80">
    <property type="entry name" value="Kelch-type beta propeller"/>
    <property type="match status" value="2"/>
</dbReference>
<dbReference type="Pfam" id="PF24973">
    <property type="entry name" value="EGF_LMN_ATRN"/>
    <property type="match status" value="1"/>
</dbReference>
<evidence type="ECO:0000313" key="20">
    <source>
        <dbReference type="EnsemblMetazoa" id="tetur08g05190.1"/>
    </source>
</evidence>
<evidence type="ECO:0000256" key="16">
    <source>
        <dbReference type="SAM" id="SignalP"/>
    </source>
</evidence>
<sequence length="1248" mass="139490">MMNKRVIFCPMLSLIILVSSHSLSPGPRKSSCDHVLCYHGTCQDGRCQCDRGWQGSACHMCTGRTILKETSGEITDGNDNYATDLQCTWLIDPGKPNTTIRLKFNEFATECSWDHLYIFDGDSIFSPLIGAFSGLLIKEGYYTQELPEIIATSGRAYLYFYSDTAYNMSGFKISYSDNSCPNNCSANGACIDGVCTCNGGLDGPACDKPICPNKCSFHGRCESSERRCICEPDYIGDDCSQSASQPYWSTVLSTGNVKGRSLHKAVVLNDSMWVIGGEFFDKTAELSEFFVRFDLNLKKWDPIGYIEKGPTPRFGHSVAVYNGALYMFGGMIKNTNVVNELWRYDGRSWTVLRNDDSQYMRIRHSPELRGPLKSMGHTANVVGDRMIVIFGHNPIYGYLNSVQEYDFKRNNWTVVSTNGAHVKGGYGHTSVYYPENNLIYVHGGYHSSLSDSILVDLLYSYHPDKKTWKLLNPSHSPRYLHSAVIINGLMYVFGGNGHNATHDNTGDKCFSVQFLAYDIECDNWITMKEPSIQGSGRYGHSAITYRDHMYIFAGFNSLMLNSLIRFSPGECSPGQSYRSDCFKHKYLSTLSYSSKNSTRCEPRSKTNFSELCQKQTNCHSCLENSYDCIWCGESCHHEKCKKSGSKGIIDVSKCDNQKRKESDCDKLDNCHYCHTKEHCIWVRDSKCRFNRDHEMLTKAVLAVSKTQFENGESYSENKQNDGTISGTSTRNGVIGSSETSGVISNTPSSIFNNNVTNLVDGSSKEWLNAIISDAYQPICELPCFTRTTCGNCTRGPCMWCSSSQRCIESNAYAAVFPMGQCMEWTIHHWKCSVLNCEDIQTCEACQNNPRCGWCDDGSNTGVGKCMEGSYMSPLIPDACPQKRWHFVSCPDCQCNGHSHCSTDSNTCESCKDLTEGLHCQKCMEGHYGNPVNGGTCRPCFCYNHSTQCNPDSGKCYCTTKGIIGHHCDKCDESSHYYGNPTEPGGSCYYNLSVDFQYTFNMSKPEDSHFQRINFMNVPAKPDVDVDFTIACSSFALVNISVGAPTITWKHSLLECGSFKIRFSREDSSFGNDNATFFVNVFSFQTPILLQISFSQHRTLDLLQFFVTFSSCFLTLLIIAAIMWKIKQRYDMYRRRQQLFLELEHRASRPFASILIELNNDDCNEELLQRNGINETGDSSTQTMLHARCDPTPIALEPCSSNKAAVLSLILRLPSGGSSTVPPGQTGLAIGSALVSLGTLDQKCTKCVN</sequence>
<dbReference type="CDD" id="cd00055">
    <property type="entry name" value="EGF_Lam"/>
    <property type="match status" value="2"/>
</dbReference>